<comment type="subcellular location">
    <subcellularLocation>
        <location evidence="1">Cell membrane</location>
        <topology evidence="1">Multi-pass membrane protein</topology>
    </subcellularLocation>
</comment>
<evidence type="ECO:0000256" key="2">
    <source>
        <dbReference type="ARBA" id="ARBA00022475"/>
    </source>
</evidence>
<dbReference type="InterPro" id="IPR010432">
    <property type="entry name" value="RDD"/>
</dbReference>
<dbReference type="Proteomes" id="UP000310334">
    <property type="component" value="Unassembled WGS sequence"/>
</dbReference>
<keyword evidence="2" id="KW-1003">Cell membrane</keyword>
<evidence type="ECO:0000256" key="4">
    <source>
        <dbReference type="ARBA" id="ARBA00022989"/>
    </source>
</evidence>
<dbReference type="PANTHER" id="PTHR36115">
    <property type="entry name" value="PROLINE-RICH ANTIGEN HOMOLOG-RELATED"/>
    <property type="match status" value="1"/>
</dbReference>
<keyword evidence="4" id="KW-1133">Transmembrane helix</keyword>
<keyword evidence="7" id="KW-1185">Reference proteome</keyword>
<dbReference type="PANTHER" id="PTHR36115:SF9">
    <property type="entry name" value="LMO1584 PROTEIN"/>
    <property type="match status" value="1"/>
</dbReference>
<dbReference type="AlphaFoldDB" id="A0A4S4C2U7"/>
<sequence length="176" mass="20427">MDATFENVENSEAAYDQVEKIKSNDYNHLLAGFWIRLWAYLIDLLVVSSVNRILIYPLFELMGLNNNKSFIFSPVSIATALIFFAYFVLMTKYLNQTLGKMIFGIKVISIKEENISWGTILFREFIGRYISKTIWIGYLIVAFTPKKQALHDIFADTQVIHEKLYILKHNQVKSAE</sequence>
<keyword evidence="5" id="KW-0472">Membrane</keyword>
<dbReference type="EMBL" id="SSNT01000003">
    <property type="protein sequence ID" value="THF81958.1"/>
    <property type="molecule type" value="Genomic_DNA"/>
</dbReference>
<name>A0A4S4C2U7_9BACI</name>
<gene>
    <name evidence="6" type="ORF">E6W99_04745</name>
</gene>
<proteinExistence type="predicted"/>
<dbReference type="OrthoDB" id="9793824at2"/>
<protein>
    <submittedName>
        <fullName evidence="6">RDD family protein</fullName>
    </submittedName>
</protein>
<evidence type="ECO:0000256" key="3">
    <source>
        <dbReference type="ARBA" id="ARBA00022692"/>
    </source>
</evidence>
<evidence type="ECO:0000313" key="7">
    <source>
        <dbReference type="Proteomes" id="UP000310334"/>
    </source>
</evidence>
<evidence type="ECO:0000313" key="6">
    <source>
        <dbReference type="EMBL" id="THF81958.1"/>
    </source>
</evidence>
<keyword evidence="3" id="KW-0812">Transmembrane</keyword>
<dbReference type="GO" id="GO:0005886">
    <property type="term" value="C:plasma membrane"/>
    <property type="evidence" value="ECO:0007669"/>
    <property type="project" value="UniProtKB-SubCell"/>
</dbReference>
<dbReference type="InterPro" id="IPR051791">
    <property type="entry name" value="Pra-immunoreactive"/>
</dbReference>
<organism evidence="6 7">
    <name type="scientific">Metabacillus sediminilitoris</name>
    <dbReference type="NCBI Taxonomy" id="2567941"/>
    <lineage>
        <taxon>Bacteria</taxon>
        <taxon>Bacillati</taxon>
        <taxon>Bacillota</taxon>
        <taxon>Bacilli</taxon>
        <taxon>Bacillales</taxon>
        <taxon>Bacillaceae</taxon>
        <taxon>Metabacillus</taxon>
    </lineage>
</organism>
<comment type="caution">
    <text evidence="6">The sequence shown here is derived from an EMBL/GenBank/DDBJ whole genome shotgun (WGS) entry which is preliminary data.</text>
</comment>
<evidence type="ECO:0000256" key="5">
    <source>
        <dbReference type="ARBA" id="ARBA00023136"/>
    </source>
</evidence>
<reference evidence="6 7" key="1">
    <citation type="submission" date="2019-04" db="EMBL/GenBank/DDBJ databases">
        <title>Bacillus sediminilitoris sp. nov., isolated from a tidal flat sediment on the East China Sea.</title>
        <authorList>
            <person name="Wei Y."/>
            <person name="Mao H."/>
            <person name="Fang J."/>
        </authorList>
    </citation>
    <scope>NUCLEOTIDE SEQUENCE [LARGE SCALE GENOMIC DNA]</scope>
    <source>
        <strain evidence="6 7">DSL-17</strain>
    </source>
</reference>
<accession>A0A4S4C2U7</accession>
<dbReference type="RefSeq" id="WP_136352042.1">
    <property type="nucleotide sequence ID" value="NZ_CP046266.1"/>
</dbReference>
<evidence type="ECO:0000256" key="1">
    <source>
        <dbReference type="ARBA" id="ARBA00004651"/>
    </source>
</evidence>
<dbReference type="Pfam" id="PF06271">
    <property type="entry name" value="RDD"/>
    <property type="match status" value="1"/>
</dbReference>